<accession>A0ABV7QJW3</accession>
<protein>
    <recommendedName>
        <fullName evidence="4">Chagasin family peptidase inhibitor I42</fullName>
    </recommendedName>
</protein>
<dbReference type="Proteomes" id="UP001595764">
    <property type="component" value="Unassembled WGS sequence"/>
</dbReference>
<sequence length="135" mass="13782">MKTTKYAAVAATGLALIASAVATTPAAAEPSGRIVLTNTENGRSVHAKIGDTIEVRLTGYRDSGVTYSWSIPQSAEPQVLHRVAGAAKPDGGASAVFHAEQEGTVTLSAARACYPGAGHGCPHVVTPWKATATVK</sequence>
<comment type="caution">
    <text evidence="2">The sequence shown here is derived from an EMBL/GenBank/DDBJ whole genome shotgun (WGS) entry which is preliminary data.</text>
</comment>
<keyword evidence="1" id="KW-0732">Signal</keyword>
<evidence type="ECO:0008006" key="4">
    <source>
        <dbReference type="Google" id="ProtNLM"/>
    </source>
</evidence>
<gene>
    <name evidence="2" type="ORF">ACFORO_19890</name>
</gene>
<evidence type="ECO:0000313" key="3">
    <source>
        <dbReference type="Proteomes" id="UP001595764"/>
    </source>
</evidence>
<evidence type="ECO:0000256" key="1">
    <source>
        <dbReference type="SAM" id="SignalP"/>
    </source>
</evidence>
<keyword evidence="3" id="KW-1185">Reference proteome</keyword>
<name>A0ABV7QJW3_9PSEU</name>
<dbReference type="RefSeq" id="WP_377871712.1">
    <property type="nucleotide sequence ID" value="NZ_JBHMAY010000032.1"/>
</dbReference>
<organism evidence="2 3">
    <name type="scientific">Amycolatopsis halotolerans</name>
    <dbReference type="NCBI Taxonomy" id="330083"/>
    <lineage>
        <taxon>Bacteria</taxon>
        <taxon>Bacillati</taxon>
        <taxon>Actinomycetota</taxon>
        <taxon>Actinomycetes</taxon>
        <taxon>Pseudonocardiales</taxon>
        <taxon>Pseudonocardiaceae</taxon>
        <taxon>Amycolatopsis</taxon>
    </lineage>
</organism>
<dbReference type="EMBL" id="JBHRWI010000022">
    <property type="protein sequence ID" value="MFC3512444.1"/>
    <property type="molecule type" value="Genomic_DNA"/>
</dbReference>
<feature type="chain" id="PRO_5045966361" description="Chagasin family peptidase inhibitor I42" evidence="1">
    <location>
        <begin position="23"/>
        <end position="135"/>
    </location>
</feature>
<evidence type="ECO:0000313" key="2">
    <source>
        <dbReference type="EMBL" id="MFC3512444.1"/>
    </source>
</evidence>
<feature type="signal peptide" evidence="1">
    <location>
        <begin position="1"/>
        <end position="22"/>
    </location>
</feature>
<proteinExistence type="predicted"/>
<reference evidence="3" key="1">
    <citation type="journal article" date="2019" name="Int. J. Syst. Evol. Microbiol.">
        <title>The Global Catalogue of Microorganisms (GCM) 10K type strain sequencing project: providing services to taxonomists for standard genome sequencing and annotation.</title>
        <authorList>
            <consortium name="The Broad Institute Genomics Platform"/>
            <consortium name="The Broad Institute Genome Sequencing Center for Infectious Disease"/>
            <person name="Wu L."/>
            <person name="Ma J."/>
        </authorList>
    </citation>
    <scope>NUCLEOTIDE SEQUENCE [LARGE SCALE GENOMIC DNA]</scope>
    <source>
        <strain evidence="3">CGMCC 4.7682</strain>
    </source>
</reference>